<sequence>MTTYIRLLDDKTINKIAAGEVVERPASVIKELVENSIDALSSSITIEIKDGGKKYIRVTDNGTGINKDDIELAFLRHSTSKINNIDDLQNVMTLGFRGEALASISSVSQLELITKTKSDMSGSQLVINGGIIKEKNEVGCPDGTTLIVKNLFYNVPVRQKFLKSNNVESSYIGDIIYKLALSNPQISFKYIKDNKMILKTPGKGNLISTSYSLFGKEFVDSMFELKYSSKGLSIEGLICKPSFTRGNRGYQHIFVNGRYIKDEGISRVIEKVYKSLIPINRYPVFILFIKLSSNDLDVNVHPTKTEVRFSNRDYIESNVFTCVKNLLTTNNLIPEVILESEPKLNNKTNNNNIEEQVTIDIIDSPNKIKNSSNIINESQLEKNNNWNKTNNNIREKRLIDELAVYRKGKDQNAVSIKDINENIKVIDFNVKETKEADSYLDKGKDVEDISNKNVIFPELNIIGKLFETYILCEDKKSKDFYIIDQHAAHERIMYEKIKSQLESDNVYVQELMSPEVIDLTHNEINLIKENYDVFDKLGFKIEEFGSNSIIIRSVPMVFGEPNSKQLFLDILDNLQDDITNNYELRLDKVMKMACTNAIKAGYNIHTIEINKLIEDLKLCNEAFTCPHGRPVIIKMSKYELERKFKRT</sequence>
<dbReference type="SMART" id="SM00853">
    <property type="entry name" value="MutL_C"/>
    <property type="match status" value="1"/>
</dbReference>
<dbReference type="Pfam" id="PF13589">
    <property type="entry name" value="HATPase_c_3"/>
    <property type="match status" value="1"/>
</dbReference>
<gene>
    <name evidence="4 7" type="primary">mutL</name>
    <name evidence="7" type="ORF">CLPU_5c02290</name>
</gene>
<dbReference type="FunFam" id="3.30.565.10:FF:000003">
    <property type="entry name" value="DNA mismatch repair endonuclease MutL"/>
    <property type="match status" value="1"/>
</dbReference>
<comment type="function">
    <text evidence="4">This protein is involved in the repair of mismatches in DNA. It is required for dam-dependent methyl-directed DNA mismatch repair. May act as a 'molecular matchmaker', a protein that promotes the formation of a stable complex between two or more DNA-binding proteins in an ATP-dependent manner without itself being part of a final effector complex.</text>
</comment>
<dbReference type="Pfam" id="PF08676">
    <property type="entry name" value="MutL_C"/>
    <property type="match status" value="1"/>
</dbReference>
<comment type="caution">
    <text evidence="7">The sequence shown here is derived from an EMBL/GenBank/DDBJ whole genome shotgun (WGS) entry which is preliminary data.</text>
</comment>
<dbReference type="OrthoDB" id="9763467at2"/>
<evidence type="ECO:0000256" key="1">
    <source>
        <dbReference type="ARBA" id="ARBA00006082"/>
    </source>
</evidence>
<dbReference type="SUPFAM" id="SSF54211">
    <property type="entry name" value="Ribosomal protein S5 domain 2-like"/>
    <property type="match status" value="1"/>
</dbReference>
<dbReference type="InterPro" id="IPR020568">
    <property type="entry name" value="Ribosomal_Su5_D2-typ_SF"/>
</dbReference>
<dbReference type="HAMAP" id="MF_00149">
    <property type="entry name" value="DNA_mis_repair"/>
    <property type="match status" value="1"/>
</dbReference>
<dbReference type="GO" id="GO:0016887">
    <property type="term" value="F:ATP hydrolysis activity"/>
    <property type="evidence" value="ECO:0007669"/>
    <property type="project" value="InterPro"/>
</dbReference>
<dbReference type="RefSeq" id="WP_050355005.1">
    <property type="nucleotide sequence ID" value="NZ_LGSS01000005.1"/>
</dbReference>
<keyword evidence="3 4" id="KW-0234">DNA repair</keyword>
<organism evidence="7 8">
    <name type="scientific">Gottschalkia purinilytica</name>
    <name type="common">Clostridium purinilyticum</name>
    <dbReference type="NCBI Taxonomy" id="1503"/>
    <lineage>
        <taxon>Bacteria</taxon>
        <taxon>Bacillati</taxon>
        <taxon>Bacillota</taxon>
        <taxon>Tissierellia</taxon>
        <taxon>Tissierellales</taxon>
        <taxon>Gottschalkiaceae</taxon>
        <taxon>Gottschalkia</taxon>
    </lineage>
</organism>
<dbReference type="Gene3D" id="3.30.230.10">
    <property type="match status" value="1"/>
</dbReference>
<dbReference type="PROSITE" id="PS00058">
    <property type="entry name" value="DNA_MISMATCH_REPAIR_1"/>
    <property type="match status" value="1"/>
</dbReference>
<feature type="domain" description="DNA mismatch repair protein S5" evidence="6">
    <location>
        <begin position="210"/>
        <end position="328"/>
    </location>
</feature>
<dbReference type="CDD" id="cd00782">
    <property type="entry name" value="MutL_Trans"/>
    <property type="match status" value="1"/>
</dbReference>
<dbReference type="PANTHER" id="PTHR10073:SF12">
    <property type="entry name" value="DNA MISMATCH REPAIR PROTEIN MLH1"/>
    <property type="match status" value="1"/>
</dbReference>
<dbReference type="SUPFAM" id="SSF118116">
    <property type="entry name" value="DNA mismatch repair protein MutL"/>
    <property type="match status" value="1"/>
</dbReference>
<dbReference type="GO" id="GO:0006298">
    <property type="term" value="P:mismatch repair"/>
    <property type="evidence" value="ECO:0007669"/>
    <property type="project" value="UniProtKB-UniRule"/>
</dbReference>
<keyword evidence="2 4" id="KW-0227">DNA damage</keyword>
<dbReference type="InterPro" id="IPR038973">
    <property type="entry name" value="MutL/Mlh/Pms-like"/>
</dbReference>
<dbReference type="Gene3D" id="3.30.1370.100">
    <property type="entry name" value="MutL, C-terminal domain, regulatory subdomain"/>
    <property type="match status" value="1"/>
</dbReference>
<evidence type="ECO:0000313" key="8">
    <source>
        <dbReference type="Proteomes" id="UP000037267"/>
    </source>
</evidence>
<dbReference type="CDD" id="cd16926">
    <property type="entry name" value="HATPase_MutL-MLH-PMS-like"/>
    <property type="match status" value="1"/>
</dbReference>
<dbReference type="GO" id="GO:0032300">
    <property type="term" value="C:mismatch repair complex"/>
    <property type="evidence" value="ECO:0007669"/>
    <property type="project" value="InterPro"/>
</dbReference>
<dbReference type="GO" id="GO:0140664">
    <property type="term" value="F:ATP-dependent DNA damage sensor activity"/>
    <property type="evidence" value="ECO:0007669"/>
    <property type="project" value="InterPro"/>
</dbReference>
<dbReference type="PANTHER" id="PTHR10073">
    <property type="entry name" value="DNA MISMATCH REPAIR PROTEIN MLH, PMS, MUTL"/>
    <property type="match status" value="1"/>
</dbReference>
<dbReference type="GO" id="GO:0030983">
    <property type="term" value="F:mismatched DNA binding"/>
    <property type="evidence" value="ECO:0007669"/>
    <property type="project" value="InterPro"/>
</dbReference>
<dbReference type="EMBL" id="LGSS01000005">
    <property type="protein sequence ID" value="KNF08922.1"/>
    <property type="molecule type" value="Genomic_DNA"/>
</dbReference>
<name>A0A0L0WBU3_GOTPU</name>
<dbReference type="InterPro" id="IPR042121">
    <property type="entry name" value="MutL_C_regsub"/>
</dbReference>
<evidence type="ECO:0000313" key="7">
    <source>
        <dbReference type="EMBL" id="KNF08922.1"/>
    </source>
</evidence>
<dbReference type="InterPro" id="IPR014762">
    <property type="entry name" value="DNA_mismatch_repair_CS"/>
</dbReference>
<evidence type="ECO:0000256" key="4">
    <source>
        <dbReference type="HAMAP-Rule" id="MF_00149"/>
    </source>
</evidence>
<dbReference type="Proteomes" id="UP000037267">
    <property type="component" value="Unassembled WGS sequence"/>
</dbReference>
<dbReference type="InterPro" id="IPR020667">
    <property type="entry name" value="DNA_mismatch_repair_MutL"/>
</dbReference>
<protein>
    <recommendedName>
        <fullName evidence="4">DNA mismatch repair protein MutL</fullName>
    </recommendedName>
</protein>
<dbReference type="InterPro" id="IPR036890">
    <property type="entry name" value="HATPase_C_sf"/>
</dbReference>
<evidence type="ECO:0000259" key="5">
    <source>
        <dbReference type="SMART" id="SM00853"/>
    </source>
</evidence>
<comment type="similarity">
    <text evidence="1 4">Belongs to the DNA mismatch repair MutL/HexB family.</text>
</comment>
<evidence type="ECO:0000256" key="3">
    <source>
        <dbReference type="ARBA" id="ARBA00023204"/>
    </source>
</evidence>
<feature type="domain" description="MutL C-terminal dimerisation" evidence="5">
    <location>
        <begin position="461"/>
        <end position="604"/>
    </location>
</feature>
<dbReference type="Gene3D" id="3.30.565.10">
    <property type="entry name" value="Histidine kinase-like ATPase, C-terminal domain"/>
    <property type="match status" value="1"/>
</dbReference>
<dbReference type="InterPro" id="IPR042120">
    <property type="entry name" value="MutL_C_dimsub"/>
</dbReference>
<accession>A0A0L0WBU3</accession>
<dbReference type="GO" id="GO:0005524">
    <property type="term" value="F:ATP binding"/>
    <property type="evidence" value="ECO:0007669"/>
    <property type="project" value="InterPro"/>
</dbReference>
<reference evidence="8" key="1">
    <citation type="submission" date="2015-07" db="EMBL/GenBank/DDBJ databases">
        <title>Draft genome sequence of the purine-degrading Gottschalkia purinilyticum DSM 1384 (formerly Clostridium purinilyticum).</title>
        <authorList>
            <person name="Poehlein A."/>
            <person name="Schiel-Bengelsdorf B."/>
            <person name="Bengelsdorf F.R."/>
            <person name="Daniel R."/>
            <person name="Duerre P."/>
        </authorList>
    </citation>
    <scope>NUCLEOTIDE SEQUENCE [LARGE SCALE GENOMIC DNA]</scope>
    <source>
        <strain evidence="8">DSM 1384</strain>
    </source>
</reference>
<dbReference type="InterPro" id="IPR037198">
    <property type="entry name" value="MutL_C_sf"/>
</dbReference>
<dbReference type="Gene3D" id="3.30.1540.20">
    <property type="entry name" value="MutL, C-terminal domain, dimerisation subdomain"/>
    <property type="match status" value="1"/>
</dbReference>
<dbReference type="SUPFAM" id="SSF55874">
    <property type="entry name" value="ATPase domain of HSP90 chaperone/DNA topoisomerase II/histidine kinase"/>
    <property type="match status" value="1"/>
</dbReference>
<dbReference type="NCBIfam" id="TIGR00585">
    <property type="entry name" value="mutl"/>
    <property type="match status" value="1"/>
</dbReference>
<keyword evidence="8" id="KW-1185">Reference proteome</keyword>
<dbReference type="InterPro" id="IPR002099">
    <property type="entry name" value="MutL/Mlh/PMS"/>
</dbReference>
<dbReference type="PATRIC" id="fig|1503.3.peg.2756"/>
<dbReference type="AlphaFoldDB" id="A0A0L0WBU3"/>
<evidence type="ECO:0000259" key="6">
    <source>
        <dbReference type="SMART" id="SM01340"/>
    </source>
</evidence>
<dbReference type="STRING" id="1503.CLPU_5c02290"/>
<dbReference type="Pfam" id="PF01119">
    <property type="entry name" value="DNA_mis_repair"/>
    <property type="match status" value="1"/>
</dbReference>
<dbReference type="InterPro" id="IPR014790">
    <property type="entry name" value="MutL_C"/>
</dbReference>
<dbReference type="InterPro" id="IPR013507">
    <property type="entry name" value="DNA_mismatch_S5_2-like"/>
</dbReference>
<dbReference type="SMART" id="SM01340">
    <property type="entry name" value="DNA_mis_repair"/>
    <property type="match status" value="1"/>
</dbReference>
<dbReference type="InterPro" id="IPR014721">
    <property type="entry name" value="Ribsml_uS5_D2-typ_fold_subgr"/>
</dbReference>
<proteinExistence type="inferred from homology"/>
<evidence type="ECO:0000256" key="2">
    <source>
        <dbReference type="ARBA" id="ARBA00022763"/>
    </source>
</evidence>